<sequence length="410" mass="44771">MWPLQALFVLYPLWWVIGLAPFVGAMVSVPMVRYLSRRGHTVVPRGFGLWLLFMFAMILASTQLDSAPRLIGAVFRIMAYASATIVFVYVYNSSRERLPVSRMTGFVVVFWAFVIVGGYLGVLFPEGSFTTPIGRLLPGSITSNELVSSLLFPKFAEVQEIWGADQPFVRPSAPFPYTNAWGSHYALMVPLVLLYMRIGASPKQRVVLAVLGAASFVPAFATLNRGMLVAVGVGLLYAALRYAARGQIGGLIAISGVMAVGGVVAYLTGVVDSIASRTEVSGSNDDRVGIYTEAFTRTLESPLLGWGAPRPSLTIGVSVGTQGQFWNIMFSFGFPALILYTSFLVLLAWRTRRVELGLIWLHVVPAMATFMIFYYGLDSTQLVIIFLAGALALREIRHSSLSPSAKVSQR</sequence>
<feature type="transmembrane region" description="Helical" evidence="5">
    <location>
        <begin position="12"/>
        <end position="35"/>
    </location>
</feature>
<feature type="transmembrane region" description="Helical" evidence="5">
    <location>
        <begin position="103"/>
        <end position="124"/>
    </location>
</feature>
<keyword evidence="8" id="KW-1185">Reference proteome</keyword>
<dbReference type="Pfam" id="PF04932">
    <property type="entry name" value="Wzy_C"/>
    <property type="match status" value="1"/>
</dbReference>
<keyword evidence="4 5" id="KW-0472">Membrane</keyword>
<evidence type="ECO:0000313" key="8">
    <source>
        <dbReference type="Proteomes" id="UP000606172"/>
    </source>
</evidence>
<protein>
    <recommendedName>
        <fullName evidence="6">O-antigen ligase-related domain-containing protein</fullName>
    </recommendedName>
</protein>
<keyword evidence="3 5" id="KW-1133">Transmembrane helix</keyword>
<feature type="transmembrane region" description="Helical" evidence="5">
    <location>
        <begin position="205"/>
        <end position="221"/>
    </location>
</feature>
<comment type="subcellular location">
    <subcellularLocation>
        <location evidence="1">Membrane</location>
        <topology evidence="1">Multi-pass membrane protein</topology>
    </subcellularLocation>
</comment>
<evidence type="ECO:0000256" key="1">
    <source>
        <dbReference type="ARBA" id="ARBA00004141"/>
    </source>
</evidence>
<feature type="transmembrane region" description="Helical" evidence="5">
    <location>
        <begin position="251"/>
        <end position="271"/>
    </location>
</feature>
<evidence type="ECO:0000256" key="4">
    <source>
        <dbReference type="ARBA" id="ARBA00023136"/>
    </source>
</evidence>
<feature type="transmembrane region" description="Helical" evidence="5">
    <location>
        <begin position="180"/>
        <end position="198"/>
    </location>
</feature>
<feature type="transmembrane region" description="Helical" evidence="5">
    <location>
        <begin position="227"/>
        <end position="244"/>
    </location>
</feature>
<accession>A0A919V8R4</accession>
<gene>
    <name evidence="7" type="ORF">Ssi02_37430</name>
</gene>
<feature type="transmembrane region" description="Helical" evidence="5">
    <location>
        <begin position="70"/>
        <end position="91"/>
    </location>
</feature>
<feature type="transmembrane region" description="Helical" evidence="5">
    <location>
        <begin position="328"/>
        <end position="349"/>
    </location>
</feature>
<dbReference type="Proteomes" id="UP000606172">
    <property type="component" value="Unassembled WGS sequence"/>
</dbReference>
<feature type="transmembrane region" description="Helical" evidence="5">
    <location>
        <begin position="356"/>
        <end position="374"/>
    </location>
</feature>
<dbReference type="EMBL" id="BOOW01000023">
    <property type="protein sequence ID" value="GII93512.1"/>
    <property type="molecule type" value="Genomic_DNA"/>
</dbReference>
<keyword evidence="2 5" id="KW-0812">Transmembrane</keyword>
<evidence type="ECO:0000313" key="7">
    <source>
        <dbReference type="EMBL" id="GII93512.1"/>
    </source>
</evidence>
<organism evidence="7 8">
    <name type="scientific">Sinosporangium siamense</name>
    <dbReference type="NCBI Taxonomy" id="1367973"/>
    <lineage>
        <taxon>Bacteria</taxon>
        <taxon>Bacillati</taxon>
        <taxon>Actinomycetota</taxon>
        <taxon>Actinomycetes</taxon>
        <taxon>Streptosporangiales</taxon>
        <taxon>Streptosporangiaceae</taxon>
        <taxon>Sinosporangium</taxon>
    </lineage>
</organism>
<feature type="transmembrane region" description="Helical" evidence="5">
    <location>
        <begin position="47"/>
        <end position="64"/>
    </location>
</feature>
<evidence type="ECO:0000259" key="6">
    <source>
        <dbReference type="Pfam" id="PF04932"/>
    </source>
</evidence>
<comment type="caution">
    <text evidence="7">The sequence shown here is derived from an EMBL/GenBank/DDBJ whole genome shotgun (WGS) entry which is preliminary data.</text>
</comment>
<feature type="domain" description="O-antigen ligase-related" evidence="6">
    <location>
        <begin position="215"/>
        <end position="340"/>
    </location>
</feature>
<dbReference type="AlphaFoldDB" id="A0A919V8R4"/>
<dbReference type="GO" id="GO:0016020">
    <property type="term" value="C:membrane"/>
    <property type="evidence" value="ECO:0007669"/>
    <property type="project" value="UniProtKB-SubCell"/>
</dbReference>
<evidence type="ECO:0000256" key="5">
    <source>
        <dbReference type="SAM" id="Phobius"/>
    </source>
</evidence>
<reference evidence="7" key="1">
    <citation type="submission" date="2021-01" db="EMBL/GenBank/DDBJ databases">
        <title>Whole genome shotgun sequence of Sinosporangium siamense NBRC 109515.</title>
        <authorList>
            <person name="Komaki H."/>
            <person name="Tamura T."/>
        </authorList>
    </citation>
    <scope>NUCLEOTIDE SEQUENCE</scope>
    <source>
        <strain evidence="7">NBRC 109515</strain>
    </source>
</reference>
<evidence type="ECO:0000256" key="2">
    <source>
        <dbReference type="ARBA" id="ARBA00022692"/>
    </source>
</evidence>
<evidence type="ECO:0000256" key="3">
    <source>
        <dbReference type="ARBA" id="ARBA00022989"/>
    </source>
</evidence>
<name>A0A919V8R4_9ACTN</name>
<proteinExistence type="predicted"/>
<dbReference type="InterPro" id="IPR007016">
    <property type="entry name" value="O-antigen_ligase-rel_domated"/>
</dbReference>